<protein>
    <submittedName>
        <fullName evidence="2">Uncharacterized protein</fullName>
    </submittedName>
</protein>
<organism evidence="2 3">
    <name type="scientific">Oryzomonas rubra</name>
    <dbReference type="NCBI Taxonomy" id="2509454"/>
    <lineage>
        <taxon>Bacteria</taxon>
        <taxon>Pseudomonadati</taxon>
        <taxon>Thermodesulfobacteriota</taxon>
        <taxon>Desulfuromonadia</taxon>
        <taxon>Geobacterales</taxon>
        <taxon>Geobacteraceae</taxon>
        <taxon>Oryzomonas</taxon>
    </lineage>
</organism>
<dbReference type="AlphaFoldDB" id="A0A5A9X9K0"/>
<sequence>MVERKKLLPKWIRFFCWIFIIFLGAPIILFVGLFVGNMRYNLYGVAYYGPVLSPLPIAMTIVLMVHGITAYGLLWGRRWALDMGILCGVIGTMFALAGMAIAHTRGQMHFEFSIIGQVPFLLTLFNVRRKWLEV</sequence>
<evidence type="ECO:0000313" key="3">
    <source>
        <dbReference type="Proteomes" id="UP000324298"/>
    </source>
</evidence>
<reference evidence="2 3" key="1">
    <citation type="submission" date="2019-04" db="EMBL/GenBank/DDBJ databases">
        <title>Geobacter ruber sp. nov., ferric-reducing bacteria isolated from paddy soil.</title>
        <authorList>
            <person name="Xu Z."/>
            <person name="Masuda Y."/>
            <person name="Itoh H."/>
            <person name="Senoo K."/>
        </authorList>
    </citation>
    <scope>NUCLEOTIDE SEQUENCE [LARGE SCALE GENOMIC DNA]</scope>
    <source>
        <strain evidence="2 3">Red88</strain>
    </source>
</reference>
<keyword evidence="1" id="KW-0472">Membrane</keyword>
<comment type="caution">
    <text evidence="2">The sequence shown here is derived from an EMBL/GenBank/DDBJ whole genome shotgun (WGS) entry which is preliminary data.</text>
</comment>
<evidence type="ECO:0000313" key="2">
    <source>
        <dbReference type="EMBL" id="KAA0889128.1"/>
    </source>
</evidence>
<name>A0A5A9X9K0_9BACT</name>
<accession>A0A5A9X9K0</accession>
<dbReference type="EMBL" id="SRSD01000009">
    <property type="protein sequence ID" value="KAA0889128.1"/>
    <property type="molecule type" value="Genomic_DNA"/>
</dbReference>
<feature type="transmembrane region" description="Helical" evidence="1">
    <location>
        <begin position="83"/>
        <end position="102"/>
    </location>
</feature>
<keyword evidence="1" id="KW-0812">Transmembrane</keyword>
<gene>
    <name evidence="2" type="ORF">ET418_14895</name>
</gene>
<keyword evidence="1" id="KW-1133">Transmembrane helix</keyword>
<dbReference type="OrthoDB" id="7060697at2"/>
<keyword evidence="3" id="KW-1185">Reference proteome</keyword>
<evidence type="ECO:0000256" key="1">
    <source>
        <dbReference type="SAM" id="Phobius"/>
    </source>
</evidence>
<proteinExistence type="predicted"/>
<feature type="transmembrane region" description="Helical" evidence="1">
    <location>
        <begin position="12"/>
        <end position="35"/>
    </location>
</feature>
<feature type="transmembrane region" description="Helical" evidence="1">
    <location>
        <begin position="55"/>
        <end position="76"/>
    </location>
</feature>
<feature type="transmembrane region" description="Helical" evidence="1">
    <location>
        <begin position="108"/>
        <end position="127"/>
    </location>
</feature>
<dbReference type="RefSeq" id="WP_149308877.1">
    <property type="nucleotide sequence ID" value="NZ_SRSD01000009.1"/>
</dbReference>
<dbReference type="Proteomes" id="UP000324298">
    <property type="component" value="Unassembled WGS sequence"/>
</dbReference>